<dbReference type="Pfam" id="PF14223">
    <property type="entry name" value="Retrotran_gag_2"/>
    <property type="match status" value="1"/>
</dbReference>
<dbReference type="PROSITE" id="PS00086">
    <property type="entry name" value="CYTOCHROME_P450"/>
    <property type="match status" value="1"/>
</dbReference>
<dbReference type="FunFam" id="1.10.630.10:FF:000257">
    <property type="entry name" value="Os02g0503850 protein"/>
    <property type="match status" value="1"/>
</dbReference>
<feature type="binding site" description="axial binding residue" evidence="6">
    <location>
        <position position="604"/>
    </location>
    <ligand>
        <name>heme</name>
        <dbReference type="ChEBI" id="CHEBI:30413"/>
    </ligand>
    <ligandPart>
        <name>Fe</name>
        <dbReference type="ChEBI" id="CHEBI:18248"/>
    </ligandPart>
</feature>
<evidence type="ECO:0008006" key="10">
    <source>
        <dbReference type="Google" id="ProtNLM"/>
    </source>
</evidence>
<keyword evidence="2 6" id="KW-0479">Metal-binding</keyword>
<comment type="similarity">
    <text evidence="7">Belongs to the cytochrome P450 family.</text>
</comment>
<evidence type="ECO:0000256" key="4">
    <source>
        <dbReference type="ARBA" id="ARBA00023004"/>
    </source>
</evidence>
<dbReference type="InterPro" id="IPR036396">
    <property type="entry name" value="Cyt_P450_sf"/>
</dbReference>
<organism evidence="8 9">
    <name type="scientific">Solanum verrucosum</name>
    <dbReference type="NCBI Taxonomy" id="315347"/>
    <lineage>
        <taxon>Eukaryota</taxon>
        <taxon>Viridiplantae</taxon>
        <taxon>Streptophyta</taxon>
        <taxon>Embryophyta</taxon>
        <taxon>Tracheophyta</taxon>
        <taxon>Spermatophyta</taxon>
        <taxon>Magnoliopsida</taxon>
        <taxon>eudicotyledons</taxon>
        <taxon>Gunneridae</taxon>
        <taxon>Pentapetalae</taxon>
        <taxon>asterids</taxon>
        <taxon>lamiids</taxon>
        <taxon>Solanales</taxon>
        <taxon>Solanaceae</taxon>
        <taxon>Solanoideae</taxon>
        <taxon>Solaneae</taxon>
        <taxon>Solanum</taxon>
    </lineage>
</organism>
<dbReference type="Pfam" id="PF00067">
    <property type="entry name" value="p450"/>
    <property type="match status" value="2"/>
</dbReference>
<dbReference type="EMBL" id="CP133623">
    <property type="protein sequence ID" value="WMV57080.1"/>
    <property type="molecule type" value="Genomic_DNA"/>
</dbReference>
<dbReference type="AlphaFoldDB" id="A0AAF1A1K8"/>
<evidence type="ECO:0000313" key="9">
    <source>
        <dbReference type="Proteomes" id="UP001234989"/>
    </source>
</evidence>
<evidence type="ECO:0000256" key="3">
    <source>
        <dbReference type="ARBA" id="ARBA00023002"/>
    </source>
</evidence>
<keyword evidence="9" id="KW-1185">Reference proteome</keyword>
<dbReference type="GO" id="GO:0016705">
    <property type="term" value="F:oxidoreductase activity, acting on paired donors, with incorporation or reduction of molecular oxygen"/>
    <property type="evidence" value="ECO:0007669"/>
    <property type="project" value="InterPro"/>
</dbReference>
<keyword evidence="1 6" id="KW-0349">Heme</keyword>
<proteinExistence type="inferred from homology"/>
<evidence type="ECO:0000256" key="6">
    <source>
        <dbReference type="PIRSR" id="PIRSR602401-1"/>
    </source>
</evidence>
<evidence type="ECO:0000256" key="7">
    <source>
        <dbReference type="RuleBase" id="RU000461"/>
    </source>
</evidence>
<dbReference type="InterPro" id="IPR017972">
    <property type="entry name" value="Cyt_P450_CS"/>
</dbReference>
<dbReference type="SUPFAM" id="SSF48264">
    <property type="entry name" value="Cytochrome P450"/>
    <property type="match status" value="1"/>
</dbReference>
<dbReference type="InterPro" id="IPR002401">
    <property type="entry name" value="Cyt_P450_E_grp-I"/>
</dbReference>
<evidence type="ECO:0000256" key="5">
    <source>
        <dbReference type="ARBA" id="ARBA00023033"/>
    </source>
</evidence>
<gene>
    <name evidence="8" type="ORF">MTR67_050465</name>
</gene>
<comment type="cofactor">
    <cofactor evidence="6">
        <name>heme</name>
        <dbReference type="ChEBI" id="CHEBI:30413"/>
    </cofactor>
</comment>
<dbReference type="GO" id="GO:0020037">
    <property type="term" value="F:heme binding"/>
    <property type="evidence" value="ECO:0007669"/>
    <property type="project" value="InterPro"/>
</dbReference>
<keyword evidence="3 7" id="KW-0560">Oxidoreductase</keyword>
<reference evidence="8" key="1">
    <citation type="submission" date="2023-08" db="EMBL/GenBank/DDBJ databases">
        <title>A de novo genome assembly of Solanum verrucosum Schlechtendal, a Mexican diploid species geographically isolated from the other diploid A-genome species in potato relatives.</title>
        <authorList>
            <person name="Hosaka K."/>
        </authorList>
    </citation>
    <scope>NUCLEOTIDE SEQUENCE</scope>
    <source>
        <tissue evidence="8">Young leaves</tissue>
    </source>
</reference>
<dbReference type="InterPro" id="IPR050651">
    <property type="entry name" value="Plant_Cytochrome_P450_Monoox"/>
</dbReference>
<dbReference type="PRINTS" id="PR00463">
    <property type="entry name" value="EP450I"/>
</dbReference>
<dbReference type="PANTHER" id="PTHR47947:SF3">
    <property type="entry name" value="CYTOCHROME P450 81D1-LIKE"/>
    <property type="match status" value="1"/>
</dbReference>
<dbReference type="Gene3D" id="1.10.630.10">
    <property type="entry name" value="Cytochrome P450"/>
    <property type="match status" value="2"/>
</dbReference>
<keyword evidence="4 6" id="KW-0408">Iron</keyword>
<dbReference type="Proteomes" id="UP001234989">
    <property type="component" value="Chromosome 12"/>
</dbReference>
<evidence type="ECO:0000256" key="2">
    <source>
        <dbReference type="ARBA" id="ARBA00022723"/>
    </source>
</evidence>
<accession>A0AAF1A1K8</accession>
<protein>
    <recommendedName>
        <fullName evidence="10">Cytochrome P450</fullName>
    </recommendedName>
</protein>
<dbReference type="CDD" id="cd20653">
    <property type="entry name" value="CYP81"/>
    <property type="match status" value="1"/>
</dbReference>
<evidence type="ECO:0000256" key="1">
    <source>
        <dbReference type="ARBA" id="ARBA00022617"/>
    </source>
</evidence>
<dbReference type="GO" id="GO:0005506">
    <property type="term" value="F:iron ion binding"/>
    <property type="evidence" value="ECO:0007669"/>
    <property type="project" value="InterPro"/>
</dbReference>
<dbReference type="PANTHER" id="PTHR47947">
    <property type="entry name" value="CYTOCHROME P450 82C3-RELATED"/>
    <property type="match status" value="1"/>
</dbReference>
<evidence type="ECO:0000313" key="8">
    <source>
        <dbReference type="EMBL" id="WMV57080.1"/>
    </source>
</evidence>
<keyword evidence="5 7" id="KW-0503">Monooxygenase</keyword>
<name>A0AAF1A1K8_SOLVR</name>
<dbReference type="InterPro" id="IPR001128">
    <property type="entry name" value="Cyt_P450"/>
</dbReference>
<dbReference type="GO" id="GO:0004497">
    <property type="term" value="F:monooxygenase activity"/>
    <property type="evidence" value="ECO:0007669"/>
    <property type="project" value="UniProtKB-KW"/>
</dbReference>
<sequence>MCRPVPSHSDPFWYIVGRDGTKPSIHPEQGLSSWLTPREILVERWFAPLNLEEGQSSTRPPRFNGQFYSWWKTRLHDYLMVEDSELWDIVLDGPFVPTMEVKDGEITRVIPKTRQQYDEADRKKIEKSYKAKRLLVCGIGAKEYNCIFACESAKEIWDCLKTAHEAKEIWDCLKTAHEGTKQVKESKVRKILRILPKSWASKVDAITEAKDLKVLPMECGTGVQTGMDLALIPCHLYLFKKPIHKTLTNISEKHGPLLYLRFGSLPVLLISSPSLAEECFTKNDVVFANRPRLLAGKHLGYNNTTLLWGSYGQHWRNLRRIATIEILSTQRIQMCADIRRNEVHNLLQRLVRGKTIGGDPNTNVVDMKAAFFEMTLNILMMMIAGKQYYGDSDEKLETSRRFKEIVTESFQVSGATNIGDFVPLLKWIGVNKLEDKVKLVQEKRDKFMQDLIEEHKNRRKGSHWDQKNNTMIDVLLSLQDSEPDCYTDEVIRGMGMDMFTADSSRLLDDSDLAQLPYLHGIINETLRMYPAAPLLVPHESSDECIVGSFHVPRGTMLLVNLWAIQNDAKLWDKPNEFKPERFIDFKGQRDGFRLMPFGYGRRGCPGENLAMHVAGLALGSLIQCFEWERVSEELVDMTEGPGLTMPKAIPLLAKCRPRQNIDNLLAHL</sequence>